<dbReference type="EMBL" id="VRLW01000001">
    <property type="protein sequence ID" value="KAA1258690.1"/>
    <property type="molecule type" value="Genomic_DNA"/>
</dbReference>
<dbReference type="PANTHER" id="PTHR43826:SF3">
    <property type="entry name" value="GLUCOSE-6-PHOSPHATE EXCHANGER SLC37A4"/>
    <property type="match status" value="1"/>
</dbReference>
<feature type="domain" description="Major facilitator superfamily (MFS) profile" evidence="6">
    <location>
        <begin position="28"/>
        <end position="448"/>
    </location>
</feature>
<feature type="transmembrane region" description="Helical" evidence="5">
    <location>
        <begin position="350"/>
        <end position="375"/>
    </location>
</feature>
<dbReference type="PROSITE" id="PS50850">
    <property type="entry name" value="MFS"/>
    <property type="match status" value="1"/>
</dbReference>
<dbReference type="CDD" id="cd06174">
    <property type="entry name" value="MFS"/>
    <property type="match status" value="1"/>
</dbReference>
<organism evidence="7 8">
    <name type="scientific">Rubripirellula obstinata</name>
    <dbReference type="NCBI Taxonomy" id="406547"/>
    <lineage>
        <taxon>Bacteria</taxon>
        <taxon>Pseudomonadati</taxon>
        <taxon>Planctomycetota</taxon>
        <taxon>Planctomycetia</taxon>
        <taxon>Pirellulales</taxon>
        <taxon>Pirellulaceae</taxon>
        <taxon>Rubripirellula</taxon>
    </lineage>
</organism>
<feature type="transmembrane region" description="Helical" evidence="5">
    <location>
        <begin position="312"/>
        <end position="330"/>
    </location>
</feature>
<reference evidence="7 8" key="1">
    <citation type="submission" date="2019-08" db="EMBL/GenBank/DDBJ databases">
        <title>Deep-cultivation of Planctomycetes and their phenomic and genomic characterization uncovers novel biology.</title>
        <authorList>
            <person name="Wiegand S."/>
            <person name="Jogler M."/>
            <person name="Boedeker C."/>
            <person name="Pinto D."/>
            <person name="Vollmers J."/>
            <person name="Rivas-Marin E."/>
            <person name="Kohn T."/>
            <person name="Peeters S.H."/>
            <person name="Heuer A."/>
            <person name="Rast P."/>
            <person name="Oberbeckmann S."/>
            <person name="Bunk B."/>
            <person name="Jeske O."/>
            <person name="Meyerdierks A."/>
            <person name="Storesund J.E."/>
            <person name="Kallscheuer N."/>
            <person name="Luecker S."/>
            <person name="Lage O.M."/>
            <person name="Pohl T."/>
            <person name="Merkel B.J."/>
            <person name="Hornburger P."/>
            <person name="Mueller R.-W."/>
            <person name="Bruemmer F."/>
            <person name="Labrenz M."/>
            <person name="Spormann A.M."/>
            <person name="Op Den Camp H."/>
            <person name="Overmann J."/>
            <person name="Amann R."/>
            <person name="Jetten M.S.M."/>
            <person name="Mascher T."/>
            <person name="Medema M.H."/>
            <person name="Devos D.P."/>
            <person name="Kaster A.-K."/>
            <person name="Ovreas L."/>
            <person name="Rohde M."/>
            <person name="Galperin M.Y."/>
            <person name="Jogler C."/>
        </authorList>
    </citation>
    <scope>NUCLEOTIDE SEQUENCE [LARGE SCALE GENOMIC DNA]</scope>
    <source>
        <strain evidence="7 8">LF1</strain>
    </source>
</reference>
<feature type="transmembrane region" description="Helical" evidence="5">
    <location>
        <begin position="63"/>
        <end position="81"/>
    </location>
</feature>
<dbReference type="SUPFAM" id="SSF103473">
    <property type="entry name" value="MFS general substrate transporter"/>
    <property type="match status" value="1"/>
</dbReference>
<evidence type="ECO:0000256" key="5">
    <source>
        <dbReference type="SAM" id="Phobius"/>
    </source>
</evidence>
<gene>
    <name evidence="7" type="primary">yihN</name>
    <name evidence="7" type="ORF">LF1_12120</name>
</gene>
<feature type="transmembrane region" description="Helical" evidence="5">
    <location>
        <begin position="424"/>
        <end position="443"/>
    </location>
</feature>
<comment type="caution">
    <text evidence="7">The sequence shown here is derived from an EMBL/GenBank/DDBJ whole genome shotgun (WGS) entry which is preliminary data.</text>
</comment>
<feature type="transmembrane region" description="Helical" evidence="5">
    <location>
        <begin position="21"/>
        <end position="43"/>
    </location>
</feature>
<keyword evidence="8" id="KW-1185">Reference proteome</keyword>
<dbReference type="InterPro" id="IPR020846">
    <property type="entry name" value="MFS_dom"/>
</dbReference>
<dbReference type="GO" id="GO:0061513">
    <property type="term" value="F:glucose 6-phosphate:phosphate antiporter activity"/>
    <property type="evidence" value="ECO:0007669"/>
    <property type="project" value="TreeGrafter"/>
</dbReference>
<dbReference type="Pfam" id="PF07690">
    <property type="entry name" value="MFS_1"/>
    <property type="match status" value="1"/>
</dbReference>
<keyword evidence="2 5" id="KW-0812">Transmembrane</keyword>
<feature type="transmembrane region" description="Helical" evidence="5">
    <location>
        <begin position="159"/>
        <end position="180"/>
    </location>
</feature>
<proteinExistence type="predicted"/>
<evidence type="ECO:0000259" key="6">
    <source>
        <dbReference type="PROSITE" id="PS50850"/>
    </source>
</evidence>
<dbReference type="Gene3D" id="1.20.1250.20">
    <property type="entry name" value="MFS general substrate transporter like domains"/>
    <property type="match status" value="2"/>
</dbReference>
<keyword evidence="3 5" id="KW-1133">Transmembrane helix</keyword>
<keyword evidence="4 5" id="KW-0472">Membrane</keyword>
<dbReference type="PANTHER" id="PTHR43826">
    <property type="entry name" value="GLUCOSE-6-PHOSPHATE EXCHANGER SLC37A4"/>
    <property type="match status" value="1"/>
</dbReference>
<dbReference type="GO" id="GO:0035435">
    <property type="term" value="P:phosphate ion transmembrane transport"/>
    <property type="evidence" value="ECO:0007669"/>
    <property type="project" value="TreeGrafter"/>
</dbReference>
<protein>
    <submittedName>
        <fullName evidence="7">Inner membrane protein YihN</fullName>
    </submittedName>
</protein>
<sequence length="454" mass="48686">MPSTHDLDSGKRGQLEDKANYSSRILALVSLMLAGEAIFGLPFHVSRYFRPAFVDVFALTQTQLGLMGSLYGGVATVCYLLGGRLADRFPARGLLCFSLVITGLSGLYMLTIPSSTGLFCLYAFWGASTILPFWSALIRATRDWGGSEQQGRAFGLLDAGRGLLAAVLATFALVLFTLVLPTSDAEISIAEKTNAIRITIMTYIAACWIAAIMVLICLPKESTGSSKKPGETESASHWVSVLRMPAVWFQAIVIVGAYCTFKGIDYYSQYAKDIWGWSDVEASTLSTLSTWMRPIATVAAGLIADRFRPSRTVIAAFVIVAIASISMAVMKPTLSVDLDGSVGGIAGGSPLWLLWATIMVGCLGIFALRGIYFALLEESQVPMRITGTAVGVVSFIGYTPEIFMPILGGVLIDHWDGGITGYQVLFGVLVVACLIGIAAAWCLMRLLKRPGSSC</sequence>
<dbReference type="OrthoDB" id="9783227at2"/>
<dbReference type="Proteomes" id="UP000322699">
    <property type="component" value="Unassembled WGS sequence"/>
</dbReference>
<dbReference type="InterPro" id="IPR036259">
    <property type="entry name" value="MFS_trans_sf"/>
</dbReference>
<feature type="transmembrane region" description="Helical" evidence="5">
    <location>
        <begin position="93"/>
        <end position="110"/>
    </location>
</feature>
<name>A0A5B1CGH8_9BACT</name>
<evidence type="ECO:0000256" key="4">
    <source>
        <dbReference type="ARBA" id="ARBA00023136"/>
    </source>
</evidence>
<comment type="subcellular location">
    <subcellularLocation>
        <location evidence="1">Endomembrane system</location>
        <topology evidence="1">Multi-pass membrane protein</topology>
    </subcellularLocation>
</comment>
<dbReference type="GO" id="GO:0012505">
    <property type="term" value="C:endomembrane system"/>
    <property type="evidence" value="ECO:0007669"/>
    <property type="project" value="UniProtKB-SubCell"/>
</dbReference>
<evidence type="ECO:0000256" key="1">
    <source>
        <dbReference type="ARBA" id="ARBA00004127"/>
    </source>
</evidence>
<evidence type="ECO:0000313" key="7">
    <source>
        <dbReference type="EMBL" id="KAA1258690.1"/>
    </source>
</evidence>
<evidence type="ECO:0000256" key="2">
    <source>
        <dbReference type="ARBA" id="ARBA00022692"/>
    </source>
</evidence>
<evidence type="ECO:0000256" key="3">
    <source>
        <dbReference type="ARBA" id="ARBA00022989"/>
    </source>
</evidence>
<dbReference type="InterPro" id="IPR051337">
    <property type="entry name" value="OPA_Antiporter"/>
</dbReference>
<feature type="transmembrane region" description="Helical" evidence="5">
    <location>
        <begin position="387"/>
        <end position="412"/>
    </location>
</feature>
<feature type="transmembrane region" description="Helical" evidence="5">
    <location>
        <begin position="200"/>
        <end position="218"/>
    </location>
</feature>
<evidence type="ECO:0000313" key="8">
    <source>
        <dbReference type="Proteomes" id="UP000322699"/>
    </source>
</evidence>
<dbReference type="GO" id="GO:0016020">
    <property type="term" value="C:membrane"/>
    <property type="evidence" value="ECO:0007669"/>
    <property type="project" value="UniProtKB-ARBA"/>
</dbReference>
<dbReference type="AlphaFoldDB" id="A0A5B1CGH8"/>
<accession>A0A5B1CGH8</accession>
<feature type="transmembrane region" description="Helical" evidence="5">
    <location>
        <begin position="116"/>
        <end position="138"/>
    </location>
</feature>
<dbReference type="InterPro" id="IPR011701">
    <property type="entry name" value="MFS"/>
</dbReference>
<dbReference type="RefSeq" id="WP_084422797.1">
    <property type="nucleotide sequence ID" value="NZ_LWSK01000083.1"/>
</dbReference>